<reference evidence="2" key="1">
    <citation type="journal article" date="2019" name="Int. J. Syst. Evol. Microbiol.">
        <title>The Global Catalogue of Microorganisms (GCM) 10K type strain sequencing project: providing services to taxonomists for standard genome sequencing and annotation.</title>
        <authorList>
            <consortium name="The Broad Institute Genomics Platform"/>
            <consortium name="The Broad Institute Genome Sequencing Center for Infectious Disease"/>
            <person name="Wu L."/>
            <person name="Ma J."/>
        </authorList>
    </citation>
    <scope>NUCLEOTIDE SEQUENCE [LARGE SCALE GENOMIC DNA]</scope>
    <source>
        <strain evidence="2">JCM 17979</strain>
    </source>
</reference>
<dbReference type="EMBL" id="BAABHO010000010">
    <property type="protein sequence ID" value="GAA4783841.1"/>
    <property type="molecule type" value="Genomic_DNA"/>
</dbReference>
<keyword evidence="2" id="KW-1185">Reference proteome</keyword>
<gene>
    <name evidence="1" type="ORF">GCM10023200_16700</name>
</gene>
<dbReference type="Proteomes" id="UP001500928">
    <property type="component" value="Unassembled WGS sequence"/>
</dbReference>
<sequence length="107" mass="11441">MTGDDEPSFLRARCPLTGVRAKTVAMCVIAAQRHHGAEIVPVAGAPLEEQIARTADNVRRAVAMLCARHPAAAYLQRARTAVEASETFCVAVALSADDIEARRASRN</sequence>
<comment type="caution">
    <text evidence="1">The sequence shown here is derived from an EMBL/GenBank/DDBJ whole genome shotgun (WGS) entry which is preliminary data.</text>
</comment>
<name>A0ABP9AQW4_9PSEU</name>
<dbReference type="RefSeq" id="WP_345412896.1">
    <property type="nucleotide sequence ID" value="NZ_BAABHO010000010.1"/>
</dbReference>
<organism evidence="1 2">
    <name type="scientific">Actinomycetospora chlora</name>
    <dbReference type="NCBI Taxonomy" id="663608"/>
    <lineage>
        <taxon>Bacteria</taxon>
        <taxon>Bacillati</taxon>
        <taxon>Actinomycetota</taxon>
        <taxon>Actinomycetes</taxon>
        <taxon>Pseudonocardiales</taxon>
        <taxon>Pseudonocardiaceae</taxon>
        <taxon>Actinomycetospora</taxon>
    </lineage>
</organism>
<evidence type="ECO:0000313" key="2">
    <source>
        <dbReference type="Proteomes" id="UP001500928"/>
    </source>
</evidence>
<accession>A0ABP9AQW4</accession>
<proteinExistence type="predicted"/>
<evidence type="ECO:0000313" key="1">
    <source>
        <dbReference type="EMBL" id="GAA4783841.1"/>
    </source>
</evidence>
<protein>
    <submittedName>
        <fullName evidence="1">Uncharacterized protein</fullName>
    </submittedName>
</protein>